<sequence length="153" mass="17611">MILRTLRNRLGLLAMPLLAACSGHQTERHVVYENTVYHWRIEHVVQHNFPASTHQYYQVFLNDRPLVLPAKAFNDERNIEVFLAAGGFDIAHWRNKSIVVTFENTQARGGETIRLIRSVMITPDLNERDIILTDLLTQQEVVVERVEADAPQP</sequence>
<organism evidence="2 3">
    <name type="scientific">Pseudomonas parafulva</name>
    <dbReference type="NCBI Taxonomy" id="157782"/>
    <lineage>
        <taxon>Bacteria</taxon>
        <taxon>Pseudomonadati</taxon>
        <taxon>Pseudomonadota</taxon>
        <taxon>Gammaproteobacteria</taxon>
        <taxon>Pseudomonadales</taxon>
        <taxon>Pseudomonadaceae</taxon>
        <taxon>Pseudomonas</taxon>
    </lineage>
</organism>
<evidence type="ECO:0000313" key="2">
    <source>
        <dbReference type="EMBL" id="AXO87479.1"/>
    </source>
</evidence>
<evidence type="ECO:0000256" key="1">
    <source>
        <dbReference type="SAM" id="SignalP"/>
    </source>
</evidence>
<dbReference type="KEGG" id="ppv:NJ69_02675"/>
<accession>A0AAI8PAC7</accession>
<evidence type="ECO:0008006" key="4">
    <source>
        <dbReference type="Google" id="ProtNLM"/>
    </source>
</evidence>
<keyword evidence="3" id="KW-1185">Reference proteome</keyword>
<feature type="chain" id="PRO_5042559845" description="Lipoprotein" evidence="1">
    <location>
        <begin position="20"/>
        <end position="153"/>
    </location>
</feature>
<dbReference type="Proteomes" id="UP000258127">
    <property type="component" value="Chromosome"/>
</dbReference>
<evidence type="ECO:0000313" key="3">
    <source>
        <dbReference type="Proteomes" id="UP000258127"/>
    </source>
</evidence>
<keyword evidence="1" id="KW-0732">Signal</keyword>
<dbReference type="EMBL" id="CP031641">
    <property type="protein sequence ID" value="AXO87479.1"/>
    <property type="molecule type" value="Genomic_DNA"/>
</dbReference>
<dbReference type="PROSITE" id="PS51257">
    <property type="entry name" value="PROKAR_LIPOPROTEIN"/>
    <property type="match status" value="1"/>
</dbReference>
<gene>
    <name evidence="2" type="ORF">DZC75_05390</name>
</gene>
<reference evidence="2 3" key="1">
    <citation type="submission" date="2018-08" db="EMBL/GenBank/DDBJ databases">
        <authorList>
            <person name="Lee Y."/>
            <person name="Kakembo D."/>
        </authorList>
    </citation>
    <scope>NUCLEOTIDE SEQUENCE [LARGE SCALE GENOMIC DNA]</scope>
    <source>
        <strain evidence="2 3">JBCS1880</strain>
    </source>
</reference>
<feature type="signal peptide" evidence="1">
    <location>
        <begin position="1"/>
        <end position="19"/>
    </location>
</feature>
<protein>
    <recommendedName>
        <fullName evidence="4">Lipoprotein</fullName>
    </recommendedName>
</protein>
<proteinExistence type="predicted"/>
<dbReference type="RefSeq" id="WP_029612937.1">
    <property type="nucleotide sequence ID" value="NZ_CP009747.1"/>
</dbReference>
<dbReference type="AlphaFoldDB" id="A0AAI8PAC7"/>
<name>A0AAI8PAC7_9PSED</name>